<name>A0AAG5DPY5_ANOAO</name>
<dbReference type="AlphaFoldDB" id="A0AAG5DPY5"/>
<accession>A0AAG5DPY5</accession>
<dbReference type="Proteomes" id="UP000075880">
    <property type="component" value="Unassembled WGS sequence"/>
</dbReference>
<protein>
    <submittedName>
        <fullName evidence="1">Uncharacterized protein</fullName>
    </submittedName>
</protein>
<evidence type="ECO:0000313" key="2">
    <source>
        <dbReference type="Proteomes" id="UP000075880"/>
    </source>
</evidence>
<dbReference type="EnsemblMetazoa" id="ENSAATROPT014486">
    <property type="protein sequence ID" value="ENSAATROPP013206"/>
    <property type="gene ID" value="ENSAATROPG011757"/>
</dbReference>
<proteinExistence type="predicted"/>
<sequence>MASSGTNICSWPCFPPRRKSPTSRMYNLKEIEEVFNENIHYIVSGQPVGCCGRILTLDRIFPFSPFSLLQWHDQGSHFGHDKRRQVFPTVAGWLGNIFSFCHVGLKNSGVTPVFAPARFPFGEGIALTRSPSRTSVRTRSRSWTATMGGSGRCYCRGGRRASRSGLR</sequence>
<reference evidence="1" key="1">
    <citation type="submission" date="2024-04" db="UniProtKB">
        <authorList>
            <consortium name="EnsemblMetazoa"/>
        </authorList>
    </citation>
    <scope>IDENTIFICATION</scope>
    <source>
        <strain evidence="1">EBRO</strain>
    </source>
</reference>
<evidence type="ECO:0000313" key="1">
    <source>
        <dbReference type="EnsemblMetazoa" id="ENSAATROPP013206"/>
    </source>
</evidence>
<keyword evidence="2" id="KW-1185">Reference proteome</keyword>
<organism evidence="1 2">
    <name type="scientific">Anopheles atroparvus</name>
    <name type="common">European mosquito</name>
    <dbReference type="NCBI Taxonomy" id="41427"/>
    <lineage>
        <taxon>Eukaryota</taxon>
        <taxon>Metazoa</taxon>
        <taxon>Ecdysozoa</taxon>
        <taxon>Arthropoda</taxon>
        <taxon>Hexapoda</taxon>
        <taxon>Insecta</taxon>
        <taxon>Pterygota</taxon>
        <taxon>Neoptera</taxon>
        <taxon>Endopterygota</taxon>
        <taxon>Diptera</taxon>
        <taxon>Nematocera</taxon>
        <taxon>Culicoidea</taxon>
        <taxon>Culicidae</taxon>
        <taxon>Anophelinae</taxon>
        <taxon>Anopheles</taxon>
    </lineage>
</organism>